<accession>A0A4Z1FYC9</accession>
<dbReference type="PANTHER" id="PTHR11559">
    <property type="entry name" value="CARBOXYLESTERASE"/>
    <property type="match status" value="1"/>
</dbReference>
<proteinExistence type="inferred from homology"/>
<reference evidence="5 6" key="1">
    <citation type="submission" date="2017-12" db="EMBL/GenBank/DDBJ databases">
        <title>Comparative genomics of Botrytis spp.</title>
        <authorList>
            <person name="Valero-Jimenez C.A."/>
            <person name="Tapia P."/>
            <person name="Veloso J."/>
            <person name="Silva-Moreno E."/>
            <person name="Staats M."/>
            <person name="Valdes J.H."/>
            <person name="Van Kan J.A.L."/>
        </authorList>
    </citation>
    <scope>NUCLEOTIDE SEQUENCE [LARGE SCALE GENOMIC DNA]</scope>
    <source>
        <strain evidence="5 6">Bp0003</strain>
    </source>
</reference>
<dbReference type="InterPro" id="IPR019826">
    <property type="entry name" value="Carboxylesterase_B_AS"/>
</dbReference>
<keyword evidence="6" id="KW-1185">Reference proteome</keyword>
<feature type="domain" description="Carboxylesterase type B" evidence="4">
    <location>
        <begin position="28"/>
        <end position="287"/>
    </location>
</feature>
<evidence type="ECO:0000259" key="4">
    <source>
        <dbReference type="Pfam" id="PF00135"/>
    </source>
</evidence>
<dbReference type="InterPro" id="IPR029058">
    <property type="entry name" value="AB_hydrolase_fold"/>
</dbReference>
<evidence type="ECO:0000313" key="5">
    <source>
        <dbReference type="EMBL" id="TGO29535.1"/>
    </source>
</evidence>
<dbReference type="PROSITE" id="PS00122">
    <property type="entry name" value="CARBOXYLESTERASE_B_1"/>
    <property type="match status" value="1"/>
</dbReference>
<organism evidence="5 6">
    <name type="scientific">Botrytis paeoniae</name>
    <dbReference type="NCBI Taxonomy" id="278948"/>
    <lineage>
        <taxon>Eukaryota</taxon>
        <taxon>Fungi</taxon>
        <taxon>Dikarya</taxon>
        <taxon>Ascomycota</taxon>
        <taxon>Pezizomycotina</taxon>
        <taxon>Leotiomycetes</taxon>
        <taxon>Helotiales</taxon>
        <taxon>Sclerotiniaceae</taxon>
        <taxon>Botrytis</taxon>
    </lineage>
</organism>
<sequence>MNSITPPNSLLLASIIQQVWSWKVGNGVQTSSGFVHGHAASNTFVSVYLGIPYAQPPIGEFRFAAPQKYIEKTSINGTDFGYSCPISSTYSSFLSPKVHSDLNFTAAGIQIMKNIAQIGEQFSEDCLTLNVRTKPQTGEKRKAVLVWFPGGGFVAGSPHSSGYDGQRFADKEDVVIVSVSYRLNIFGFSGNPMGDNNLGFLDQLAAVQWVHDNIEHFGGDPARITIFGESAGGASVDLYSYAFVSNPLVAGFVAQSGTTQLEPPINTSSSADLWVSASSALGCGNNTYNYTSVLAYMQLRENIDSGAYHGAEIYPLFGNTPNGVGIPKRTVREVDLGRYTMKAWATFAKDPYRGLRKLGWPIFSPGEDTLIRLGFGNITALDLSGSAEYDAG</sequence>
<dbReference type="GO" id="GO:0016787">
    <property type="term" value="F:hydrolase activity"/>
    <property type="evidence" value="ECO:0007669"/>
    <property type="project" value="UniProtKB-KW"/>
</dbReference>
<gene>
    <name evidence="5" type="ORF">BPAE_0014g00870</name>
</gene>
<dbReference type="InterPro" id="IPR002018">
    <property type="entry name" value="CarbesteraseB"/>
</dbReference>
<dbReference type="InterPro" id="IPR050309">
    <property type="entry name" value="Type-B_Carboxylest/Lipase"/>
</dbReference>
<comment type="caution">
    <text evidence="5">The sequence shown here is derived from an EMBL/GenBank/DDBJ whole genome shotgun (WGS) entry which is preliminary data.</text>
</comment>
<comment type="similarity">
    <text evidence="1 3">Belongs to the type-B carboxylesterase/lipase family.</text>
</comment>
<evidence type="ECO:0000256" key="1">
    <source>
        <dbReference type="ARBA" id="ARBA00005964"/>
    </source>
</evidence>
<dbReference type="Pfam" id="PF00135">
    <property type="entry name" value="COesterase"/>
    <property type="match status" value="1"/>
</dbReference>
<protein>
    <recommendedName>
        <fullName evidence="3">Carboxylic ester hydrolase</fullName>
        <ecNumber evidence="3">3.1.1.-</ecNumber>
    </recommendedName>
</protein>
<evidence type="ECO:0000313" key="6">
    <source>
        <dbReference type="Proteomes" id="UP000297910"/>
    </source>
</evidence>
<evidence type="ECO:0000256" key="3">
    <source>
        <dbReference type="RuleBase" id="RU361235"/>
    </source>
</evidence>
<keyword evidence="2 3" id="KW-0378">Hydrolase</keyword>
<name>A0A4Z1FYC9_9HELO</name>
<dbReference type="AlphaFoldDB" id="A0A4Z1FYC9"/>
<evidence type="ECO:0000256" key="2">
    <source>
        <dbReference type="ARBA" id="ARBA00022801"/>
    </source>
</evidence>
<dbReference type="EC" id="3.1.1.-" evidence="3"/>
<dbReference type="SUPFAM" id="SSF53474">
    <property type="entry name" value="alpha/beta-Hydrolases"/>
    <property type="match status" value="1"/>
</dbReference>
<dbReference type="EMBL" id="PQXI01000014">
    <property type="protein sequence ID" value="TGO29535.1"/>
    <property type="molecule type" value="Genomic_DNA"/>
</dbReference>
<dbReference type="Gene3D" id="3.40.50.1820">
    <property type="entry name" value="alpha/beta hydrolase"/>
    <property type="match status" value="1"/>
</dbReference>
<dbReference type="Proteomes" id="UP000297910">
    <property type="component" value="Unassembled WGS sequence"/>
</dbReference>